<gene>
    <name evidence="2" type="ORF">PoB_006670300</name>
</gene>
<evidence type="ECO:0000256" key="1">
    <source>
        <dbReference type="SAM" id="MobiDB-lite"/>
    </source>
</evidence>
<feature type="region of interest" description="Disordered" evidence="1">
    <location>
        <begin position="28"/>
        <end position="48"/>
    </location>
</feature>
<keyword evidence="3" id="KW-1185">Reference proteome</keyword>
<feature type="region of interest" description="Disordered" evidence="1">
    <location>
        <begin position="68"/>
        <end position="87"/>
    </location>
</feature>
<proteinExistence type="predicted"/>
<dbReference type="Proteomes" id="UP000735302">
    <property type="component" value="Unassembled WGS sequence"/>
</dbReference>
<comment type="caution">
    <text evidence="2">The sequence shown here is derived from an EMBL/GenBank/DDBJ whole genome shotgun (WGS) entry which is preliminary data.</text>
</comment>
<organism evidence="2 3">
    <name type="scientific">Plakobranchus ocellatus</name>
    <dbReference type="NCBI Taxonomy" id="259542"/>
    <lineage>
        <taxon>Eukaryota</taxon>
        <taxon>Metazoa</taxon>
        <taxon>Spiralia</taxon>
        <taxon>Lophotrochozoa</taxon>
        <taxon>Mollusca</taxon>
        <taxon>Gastropoda</taxon>
        <taxon>Heterobranchia</taxon>
        <taxon>Euthyneura</taxon>
        <taxon>Panpulmonata</taxon>
        <taxon>Sacoglossa</taxon>
        <taxon>Placobranchoidea</taxon>
        <taxon>Plakobranchidae</taxon>
        <taxon>Plakobranchus</taxon>
    </lineage>
</organism>
<dbReference type="EMBL" id="BLXT01007596">
    <property type="protein sequence ID" value="GFO40198.1"/>
    <property type="molecule type" value="Genomic_DNA"/>
</dbReference>
<feature type="compositionally biased region" description="Acidic residues" evidence="1">
    <location>
        <begin position="78"/>
        <end position="87"/>
    </location>
</feature>
<name>A0AAV4D7K1_9GAST</name>
<reference evidence="2 3" key="1">
    <citation type="journal article" date="2021" name="Elife">
        <title>Chloroplast acquisition without the gene transfer in kleptoplastic sea slugs, Plakobranchus ocellatus.</title>
        <authorList>
            <person name="Maeda T."/>
            <person name="Takahashi S."/>
            <person name="Yoshida T."/>
            <person name="Shimamura S."/>
            <person name="Takaki Y."/>
            <person name="Nagai Y."/>
            <person name="Toyoda A."/>
            <person name="Suzuki Y."/>
            <person name="Arimoto A."/>
            <person name="Ishii H."/>
            <person name="Satoh N."/>
            <person name="Nishiyama T."/>
            <person name="Hasebe M."/>
            <person name="Maruyama T."/>
            <person name="Minagawa J."/>
            <person name="Obokata J."/>
            <person name="Shigenobu S."/>
        </authorList>
    </citation>
    <scope>NUCLEOTIDE SEQUENCE [LARGE SCALE GENOMIC DNA]</scope>
</reference>
<accession>A0AAV4D7K1</accession>
<sequence>MGNRQGKGSNNNFMRYIENRFERPDKRMVTEHVQPSPGSQTSLNQQLAMRDSSPMGYQAMGITRVSTWLSTRTGGSDSGDEDEESGS</sequence>
<evidence type="ECO:0000313" key="2">
    <source>
        <dbReference type="EMBL" id="GFO40198.1"/>
    </source>
</evidence>
<dbReference type="AlphaFoldDB" id="A0AAV4D7K1"/>
<feature type="compositionally biased region" description="Polar residues" evidence="1">
    <location>
        <begin position="36"/>
        <end position="47"/>
    </location>
</feature>
<protein>
    <submittedName>
        <fullName evidence="2">Synaptotagmin 7</fullName>
    </submittedName>
</protein>
<evidence type="ECO:0000313" key="3">
    <source>
        <dbReference type="Proteomes" id="UP000735302"/>
    </source>
</evidence>